<evidence type="ECO:0000256" key="3">
    <source>
        <dbReference type="ARBA" id="ARBA00023015"/>
    </source>
</evidence>
<evidence type="ECO:0000313" key="12">
    <source>
        <dbReference type="EMBL" id="CAD7696161.1"/>
    </source>
</evidence>
<dbReference type="InterPro" id="IPR040398">
    <property type="entry name" value="Not1"/>
</dbReference>
<keyword evidence="3" id="KW-0805">Transcription regulation</keyword>
<dbReference type="GO" id="GO:0017148">
    <property type="term" value="P:negative regulation of translation"/>
    <property type="evidence" value="ECO:0007669"/>
    <property type="project" value="InterPro"/>
</dbReference>
<dbReference type="GO" id="GO:0000932">
    <property type="term" value="C:P-body"/>
    <property type="evidence" value="ECO:0007669"/>
    <property type="project" value="TreeGrafter"/>
</dbReference>
<dbReference type="EMBL" id="CAJHUC010000439">
    <property type="protein sequence ID" value="CAD7696161.1"/>
    <property type="molecule type" value="Genomic_DNA"/>
</dbReference>
<dbReference type="OrthoDB" id="1933107at2759"/>
<evidence type="ECO:0000256" key="5">
    <source>
        <dbReference type="ARBA" id="ARBA00023242"/>
    </source>
</evidence>
<dbReference type="Gene3D" id="1.25.40.790">
    <property type="match status" value="1"/>
</dbReference>
<feature type="region of interest" description="Disordered" evidence="6">
    <location>
        <begin position="525"/>
        <end position="549"/>
    </location>
</feature>
<reference evidence="12" key="1">
    <citation type="submission" date="2020-12" db="EMBL/GenBank/DDBJ databases">
        <authorList>
            <person name="Iha C."/>
        </authorList>
    </citation>
    <scope>NUCLEOTIDE SEQUENCE</scope>
</reference>
<dbReference type="FunFam" id="1.25.40.800:FF:000001">
    <property type="entry name" value="CCR4-NOT transcription complex subunit 1"/>
    <property type="match status" value="1"/>
</dbReference>
<evidence type="ECO:0000259" key="8">
    <source>
        <dbReference type="Pfam" id="PF12842"/>
    </source>
</evidence>
<sequence length="1620" mass="179304">MLKRYKSSSQQREREVFACMVHNLFDEYRFFPKYPPKELNITAVLFGQLIHHQLVSSITLGIALRYVLDALKKPLDSVMFKFGLSAIHQFKNELAAWPAYCGNVLAEPHVREADPELVAFIERCMESRERDTDAGGSVGPSAATPGSGSAASGLNTAASGPSGATFPNSGRAALDQPNGVQTPEVAHDSVGPSPQAGVLGLPNQADAGRGSGPTGGSRGAEPVQMNGMQQPQAPPAAQPLPEPPAEAARAQPSAQSYENGTKPQTTSTPQHSAPNTGSSTPSLATINAETLESAAAQYCDFPVPPEKNRDRFIFLLNNLSAQNIAEKVAQVEEFLEDDYLQWSANYLVVKRAAQEPNFHVLYVKLLDQLDNKKLLEFIVRTTHHYVKVLLDSERIKTEMSDRSLLKNLGSWLGQLTLGKNRPLRQKDLDLKAIIYEAYERGKMVAVIPFVHKVLEPGKESKVYGPNNPWIKSILALLAEIYTLEGLKMNLTFEIEMIFKDYNLSLGDIAASKGLEEYQRETINNGDFYEKKAPQPPQPAVEQKPMQPVGPPDVSSLNPLMDPVYTGGQTSSQQQIMSMQNLRQGPVEASDMAPLMAASVPRPVVSPFGPMPPAPSPVTGAGGQIAGTDAASLLGQLAGTLHQLVTINPSLSAIADRVPLKRLISVGIDRAIYEIITPVVERSVMIACTTTKELVTKDFAMEPDESKLRRSAHLMVSSLAGSLALVTCKEPLKVSLQSQLKSVLQSVLDPSILEQTINIVINDNLDLGCTIIERASTDKAIKEVDERLLPFYQSRQKARAAGTPFYDMSIFTKGGGRFPASLPDSLRPRPGHLNPQQTRVYDDFARIPRAGNSNVLRMSGMESSGQLQMSSTADQYAMMQPDKPASLAESYALWQQRIDAVISKEAAQNQSDFSQLPETSEVHHLLAELVELVAQCPNRDEVVSGIAEKIFLHMYDRQHRLHTSVLAAALALLRTSGFNRLPSSVTSWFCQVSQDEARRFNQPVAGGLIRANLMVFPELDLHLARCLGSGLSAPMTGCVEFVLYLVKQFVMGEGIVRASELASTLDLLRKLALRSPDGDQILHLIDQVRVFPKDSDPDGLRDQVAGMFDSWATVVHSDPTDAKIKACVEAFMKAGLLKGDDVTGRFFRICAELSVLHCVNTEVANAQGQKPGDGRMSFVMIDAFVKLVVTLLEVIRGGVPGLRKVLEIIVQVLYSDHDERGTLYNSRPYFRIFYGLFQELLPQDISELPSVDTIAALACALVSCRPQRMPGFTFSWLELVSHRTFMARLLKLPDRQGWPYFRSLFMGLLLFMQPYLRHAELGDTLRLLYRGVMRVMLVLLHDFPEFLCDYHVELCNVIPPSCVQMRNLILSAFPSHMRLPDPFTPNLKVDLLADINKEPNVFPEVSSLLPAELKLGVDQYIKTRSPTGFLDELPQRLMLSQDVAKLEGTSYNVTLMNSVVLYTGILAIRYVQNKPGASLVQYGPAMDIFHKLANDLDTEGRYLFLNAIANQLRFPNSHTHYFSCVLLVLFLEAQQRVLQEQITRVLLERLIVHRPHPWGLLITFIELIKNKRYRFWELGITRCAPEIEHLFESVARSCLPQAPDDMLHQDIAVASAVRALE</sequence>
<dbReference type="InterPro" id="IPR038535">
    <property type="entry name" value="CNOT1_TTP_bind_sf"/>
</dbReference>
<keyword evidence="2" id="KW-0678">Repressor</keyword>
<feature type="compositionally biased region" description="Pro residues" evidence="6">
    <location>
        <begin position="232"/>
        <end position="244"/>
    </location>
</feature>
<organism evidence="12 13">
    <name type="scientific">Ostreobium quekettii</name>
    <dbReference type="NCBI Taxonomy" id="121088"/>
    <lineage>
        <taxon>Eukaryota</taxon>
        <taxon>Viridiplantae</taxon>
        <taxon>Chlorophyta</taxon>
        <taxon>core chlorophytes</taxon>
        <taxon>Ulvophyceae</taxon>
        <taxon>TCBD clade</taxon>
        <taxon>Bryopsidales</taxon>
        <taxon>Ostreobineae</taxon>
        <taxon>Ostreobiaceae</taxon>
        <taxon>Ostreobium</taxon>
    </lineage>
</organism>
<dbReference type="Proteomes" id="UP000708148">
    <property type="component" value="Unassembled WGS sequence"/>
</dbReference>
<evidence type="ECO:0000259" key="11">
    <source>
        <dbReference type="Pfam" id="PF25097"/>
    </source>
</evidence>
<evidence type="ECO:0000313" key="13">
    <source>
        <dbReference type="Proteomes" id="UP000708148"/>
    </source>
</evidence>
<dbReference type="CDD" id="cd20710">
    <property type="entry name" value="NOT1_connector"/>
    <property type="match status" value="1"/>
</dbReference>
<dbReference type="Gene3D" id="1.25.40.840">
    <property type="entry name" value="CCR4-NOT transcription complex subunit 1 TTP binding domain"/>
    <property type="match status" value="1"/>
</dbReference>
<accession>A0A8S1IYB8</accession>
<dbReference type="InterPro" id="IPR024557">
    <property type="entry name" value="CNOT1_dom_4"/>
</dbReference>
<dbReference type="GO" id="GO:0030015">
    <property type="term" value="C:CCR4-NOT core complex"/>
    <property type="evidence" value="ECO:0007669"/>
    <property type="project" value="InterPro"/>
</dbReference>
<feature type="domain" description="CCR4-NOT transcription complex subunit 1 TTP binding" evidence="10">
    <location>
        <begin position="1"/>
        <end position="130"/>
    </location>
</feature>
<dbReference type="Pfam" id="PF04054">
    <property type="entry name" value="Not1"/>
    <property type="match status" value="1"/>
</dbReference>
<proteinExistence type="predicted"/>
<feature type="compositionally biased region" description="Polar residues" evidence="6">
    <location>
        <begin position="256"/>
        <end position="282"/>
    </location>
</feature>
<feature type="compositionally biased region" description="Low complexity" evidence="6">
    <location>
        <begin position="139"/>
        <end position="153"/>
    </location>
</feature>
<dbReference type="Pfam" id="PF12842">
    <property type="entry name" value="DUF3819"/>
    <property type="match status" value="1"/>
</dbReference>
<dbReference type="InterPro" id="IPR055454">
    <property type="entry name" value="CNOT1-like_NOT1_connector"/>
</dbReference>
<dbReference type="InterPro" id="IPR007196">
    <property type="entry name" value="CCR4-Not_Not1_C"/>
</dbReference>
<evidence type="ECO:0000256" key="4">
    <source>
        <dbReference type="ARBA" id="ARBA00023163"/>
    </source>
</evidence>
<evidence type="ECO:0000259" key="10">
    <source>
        <dbReference type="Pfam" id="PF16417"/>
    </source>
</evidence>
<dbReference type="Gene3D" id="1.25.40.180">
    <property type="match status" value="1"/>
</dbReference>
<gene>
    <name evidence="12" type="ORF">OSTQU699_LOCUS1522</name>
</gene>
<feature type="domain" description="CCR4-NOT transcription complex subunit 1 CAF1-binding" evidence="9">
    <location>
        <begin position="303"/>
        <end position="520"/>
    </location>
</feature>
<dbReference type="InterPro" id="IPR032191">
    <property type="entry name" value="CNOT1_CAF1_bind"/>
</dbReference>
<comment type="caution">
    <text evidence="12">The sequence shown here is derived from an EMBL/GenBank/DDBJ whole genome shotgun (WGS) entry which is preliminary data.</text>
</comment>
<feature type="compositionally biased region" description="Gly residues" evidence="6">
    <location>
        <begin position="209"/>
        <end position="218"/>
    </location>
</feature>
<dbReference type="GO" id="GO:0005634">
    <property type="term" value="C:nucleus"/>
    <property type="evidence" value="ECO:0007669"/>
    <property type="project" value="UniProtKB-SubCell"/>
</dbReference>
<evidence type="ECO:0000256" key="1">
    <source>
        <dbReference type="ARBA" id="ARBA00004123"/>
    </source>
</evidence>
<dbReference type="InterPro" id="IPR032193">
    <property type="entry name" value="CNOT1_TTP_bind"/>
</dbReference>
<protein>
    <submittedName>
        <fullName evidence="12">Uncharacterized protein</fullName>
    </submittedName>
</protein>
<dbReference type="FunFam" id="1.25.40.180:FF:000012">
    <property type="entry name" value="Ccr4-Not transcription complex subunit"/>
    <property type="match status" value="1"/>
</dbReference>
<dbReference type="Gene3D" id="1.25.40.800">
    <property type="match status" value="1"/>
</dbReference>
<dbReference type="Pfam" id="PF16417">
    <property type="entry name" value="CNOT1_TTP_bind"/>
    <property type="match status" value="1"/>
</dbReference>
<evidence type="ECO:0000256" key="2">
    <source>
        <dbReference type="ARBA" id="ARBA00022491"/>
    </source>
</evidence>
<evidence type="ECO:0000259" key="7">
    <source>
        <dbReference type="Pfam" id="PF04054"/>
    </source>
</evidence>
<dbReference type="PANTHER" id="PTHR13162:SF8">
    <property type="entry name" value="CCR4-NOT TRANSCRIPTION COMPLEX SUBUNIT 1"/>
    <property type="match status" value="1"/>
</dbReference>
<dbReference type="Pfam" id="PF16415">
    <property type="entry name" value="CNOT1_CAF1_bind"/>
    <property type="match status" value="1"/>
</dbReference>
<keyword evidence="13" id="KW-1185">Reference proteome</keyword>
<dbReference type="PANTHER" id="PTHR13162">
    <property type="entry name" value="CCR4-NOT TRANSCRIPTION COMPLEX"/>
    <property type="match status" value="1"/>
</dbReference>
<feature type="domain" description="CCR4-Not complex component Not1 C-terminal" evidence="7">
    <location>
        <begin position="1250"/>
        <end position="1594"/>
    </location>
</feature>
<dbReference type="GO" id="GO:0000289">
    <property type="term" value="P:nuclear-transcribed mRNA poly(A) tail shortening"/>
    <property type="evidence" value="ECO:0007669"/>
    <property type="project" value="UniProtKB-ARBA"/>
</dbReference>
<name>A0A8S1IYB8_9CHLO</name>
<feature type="compositionally biased region" description="Low complexity" evidence="6">
    <location>
        <begin position="245"/>
        <end position="255"/>
    </location>
</feature>
<keyword evidence="4" id="KW-0804">Transcription</keyword>
<comment type="subcellular location">
    <subcellularLocation>
        <location evidence="1">Nucleus</location>
    </subcellularLocation>
</comment>
<evidence type="ECO:0000256" key="6">
    <source>
        <dbReference type="SAM" id="MobiDB-lite"/>
    </source>
</evidence>
<evidence type="ECO:0000259" key="9">
    <source>
        <dbReference type="Pfam" id="PF16415"/>
    </source>
</evidence>
<feature type="domain" description="CCR4-NOT transcription complex subunit 1" evidence="8">
    <location>
        <begin position="659"/>
        <end position="798"/>
    </location>
</feature>
<dbReference type="GO" id="GO:0060090">
    <property type="term" value="F:molecular adaptor activity"/>
    <property type="evidence" value="ECO:0007669"/>
    <property type="project" value="TreeGrafter"/>
</dbReference>
<feature type="region of interest" description="Disordered" evidence="6">
    <location>
        <begin position="130"/>
        <end position="282"/>
    </location>
</feature>
<keyword evidence="5" id="KW-0539">Nucleus</keyword>
<dbReference type="Pfam" id="PF25097">
    <property type="entry name" value="ARM_Cnot1"/>
    <property type="match status" value="1"/>
</dbReference>
<feature type="domain" description="CCR4-NOT transcription complex subunit 1-like NOT1 connector" evidence="11">
    <location>
        <begin position="908"/>
        <end position="1088"/>
    </location>
</feature>